<dbReference type="SMART" id="SM00257">
    <property type="entry name" value="LysM"/>
    <property type="match status" value="1"/>
</dbReference>
<sequence length="625" mass="71319">MKRALIYVLISMTLLVFSCGREDSPAGIDKNGDISSKNETTTETITVIESRDYEVKKGDSLWDISEEIYKDAERWTSILSLNPQIKDPDLIYPGQKIKIEVEVTKTVEKKVDGGVTKHYGDAIIIGSIGDASNLIPMLASDSASHEVAGFIYNGLVKYDKDYNIVGDLASSWEISKDNLTFIFHLRDDVKWQDGKPFTAADVMFTYKLMIDEKTPTAYAGKYLLVKEAKAPDPYTFTVTYSEPLAPALISWGALQPLPKHILEGVDITKSELARKPLGTGPYKFIEWKTGEKIVLTSNHDYFEGRPYIDRIIYRIIPDTATMFLELKAGGVDWMGLSPIQYERQTDDESFKKSFKKYEYLADAYSYLGFNLDNPKFKDKRVRKAISYAIDKQEIIDVVLLGLGEIATGPYKPGTWQYNPNVERYDYDLKKAKELLKEAGWEDTDGDGLVDKDGVPFEFTIITNQGNDLRAKSAEIIQKRLAEVGITVKIRIIEWAAFLSEFVSTRNYEAMILGWNILQDPDLFNVWHSSETGPDELNHVNFRNDEVDRLLEEGRRVFDQEERKKYYFRIQEILADEAPYVFLYVPDALPVVHARFHGIEPAPAGISYNFNEWYVPEGMMKYTNLK</sequence>
<accession>A0A9D8PRL6</accession>
<evidence type="ECO:0000313" key="6">
    <source>
        <dbReference type="Proteomes" id="UP000809273"/>
    </source>
</evidence>
<feature type="domain" description="LysM" evidence="4">
    <location>
        <begin position="51"/>
        <end position="99"/>
    </location>
</feature>
<organism evidence="5 6">
    <name type="scientific">Candidatus Zymogenus saltonus</name>
    <dbReference type="NCBI Taxonomy" id="2844893"/>
    <lineage>
        <taxon>Bacteria</taxon>
        <taxon>Deltaproteobacteria</taxon>
        <taxon>Candidatus Zymogenia</taxon>
        <taxon>Candidatus Zymogeniales</taxon>
        <taxon>Candidatus Zymogenaceae</taxon>
        <taxon>Candidatus Zymogenus</taxon>
    </lineage>
</organism>
<dbReference type="InterPro" id="IPR000914">
    <property type="entry name" value="SBP_5_dom"/>
</dbReference>
<dbReference type="InterPro" id="IPR030678">
    <property type="entry name" value="Peptide/Ni-bd"/>
</dbReference>
<reference evidence="5" key="1">
    <citation type="journal article" date="2021" name="Environ. Microbiol.">
        <title>Genomic characterization of three novel Desulfobacterota classes expand the metabolic and phylogenetic diversity of the phylum.</title>
        <authorList>
            <person name="Murphy C.L."/>
            <person name="Biggerstaff J."/>
            <person name="Eichhorn A."/>
            <person name="Ewing E."/>
            <person name="Shahan R."/>
            <person name="Soriano D."/>
            <person name="Stewart S."/>
            <person name="VanMol K."/>
            <person name="Walker R."/>
            <person name="Walters P."/>
            <person name="Elshahed M.S."/>
            <person name="Youssef N.H."/>
        </authorList>
    </citation>
    <scope>NUCLEOTIDE SEQUENCE</scope>
    <source>
        <strain evidence="5">Zod_Metabat.24</strain>
    </source>
</reference>
<proteinExistence type="inferred from homology"/>
<dbReference type="InterPro" id="IPR036779">
    <property type="entry name" value="LysM_dom_sf"/>
</dbReference>
<evidence type="ECO:0000259" key="4">
    <source>
        <dbReference type="PROSITE" id="PS51782"/>
    </source>
</evidence>
<keyword evidence="3" id="KW-0732">Signal</keyword>
<dbReference type="Gene3D" id="3.10.350.10">
    <property type="entry name" value="LysM domain"/>
    <property type="match status" value="1"/>
</dbReference>
<dbReference type="PROSITE" id="PS51782">
    <property type="entry name" value="LYSM"/>
    <property type="match status" value="1"/>
</dbReference>
<evidence type="ECO:0000256" key="2">
    <source>
        <dbReference type="ARBA" id="ARBA00022448"/>
    </source>
</evidence>
<evidence type="ECO:0000256" key="1">
    <source>
        <dbReference type="ARBA" id="ARBA00005695"/>
    </source>
</evidence>
<comment type="caution">
    <text evidence="5">The sequence shown here is derived from an EMBL/GenBank/DDBJ whole genome shotgun (WGS) entry which is preliminary data.</text>
</comment>
<dbReference type="InterPro" id="IPR018392">
    <property type="entry name" value="LysM"/>
</dbReference>
<dbReference type="SUPFAM" id="SSF53850">
    <property type="entry name" value="Periplasmic binding protein-like II"/>
    <property type="match status" value="1"/>
</dbReference>
<gene>
    <name evidence="5" type="ORF">JW984_16525</name>
</gene>
<dbReference type="GO" id="GO:0015833">
    <property type="term" value="P:peptide transport"/>
    <property type="evidence" value="ECO:0007669"/>
    <property type="project" value="TreeGrafter"/>
</dbReference>
<dbReference type="GO" id="GO:0043190">
    <property type="term" value="C:ATP-binding cassette (ABC) transporter complex"/>
    <property type="evidence" value="ECO:0007669"/>
    <property type="project" value="InterPro"/>
</dbReference>
<dbReference type="GO" id="GO:1904680">
    <property type="term" value="F:peptide transmembrane transporter activity"/>
    <property type="evidence" value="ECO:0007669"/>
    <property type="project" value="TreeGrafter"/>
</dbReference>
<dbReference type="CDD" id="cd00118">
    <property type="entry name" value="LysM"/>
    <property type="match status" value="1"/>
</dbReference>
<evidence type="ECO:0000256" key="3">
    <source>
        <dbReference type="ARBA" id="ARBA00022729"/>
    </source>
</evidence>
<comment type="similarity">
    <text evidence="1">Belongs to the bacterial solute-binding protein 5 family.</text>
</comment>
<dbReference type="Gene3D" id="3.40.190.10">
    <property type="entry name" value="Periplasmic binding protein-like II"/>
    <property type="match status" value="1"/>
</dbReference>
<dbReference type="Gene3D" id="3.10.105.10">
    <property type="entry name" value="Dipeptide-binding Protein, Domain 3"/>
    <property type="match status" value="1"/>
</dbReference>
<dbReference type="Proteomes" id="UP000809273">
    <property type="component" value="Unassembled WGS sequence"/>
</dbReference>
<dbReference type="Pfam" id="PF00496">
    <property type="entry name" value="SBP_bac_5"/>
    <property type="match status" value="1"/>
</dbReference>
<keyword evidence="2" id="KW-0813">Transport</keyword>
<reference evidence="5" key="2">
    <citation type="submission" date="2021-01" db="EMBL/GenBank/DDBJ databases">
        <authorList>
            <person name="Hahn C.R."/>
            <person name="Youssef N.H."/>
            <person name="Elshahed M."/>
        </authorList>
    </citation>
    <scope>NUCLEOTIDE SEQUENCE</scope>
    <source>
        <strain evidence="5">Zod_Metabat.24</strain>
    </source>
</reference>
<dbReference type="AlphaFoldDB" id="A0A9D8PRL6"/>
<dbReference type="PROSITE" id="PS01040">
    <property type="entry name" value="SBP_BACTERIAL_5"/>
    <property type="match status" value="1"/>
</dbReference>
<dbReference type="CDD" id="cd08514">
    <property type="entry name" value="PBP2_AppA_like"/>
    <property type="match status" value="1"/>
</dbReference>
<dbReference type="InterPro" id="IPR039424">
    <property type="entry name" value="SBP_5"/>
</dbReference>
<dbReference type="Gene3D" id="3.90.76.10">
    <property type="entry name" value="Dipeptide-binding Protein, Domain 1"/>
    <property type="match status" value="1"/>
</dbReference>
<dbReference type="InterPro" id="IPR023765">
    <property type="entry name" value="SBP_5_CS"/>
</dbReference>
<dbReference type="FunFam" id="3.10.105.10:FF:000006">
    <property type="entry name" value="Peptide ABC transporter substrate-binding protein"/>
    <property type="match status" value="1"/>
</dbReference>
<dbReference type="Pfam" id="PF01476">
    <property type="entry name" value="LysM"/>
    <property type="match status" value="1"/>
</dbReference>
<dbReference type="PANTHER" id="PTHR30290">
    <property type="entry name" value="PERIPLASMIC BINDING COMPONENT OF ABC TRANSPORTER"/>
    <property type="match status" value="1"/>
</dbReference>
<dbReference type="PIRSF" id="PIRSF002741">
    <property type="entry name" value="MppA"/>
    <property type="match status" value="1"/>
</dbReference>
<name>A0A9D8PRL6_9DELT</name>
<dbReference type="PANTHER" id="PTHR30290:SF38">
    <property type="entry name" value="D,D-DIPEPTIDE-BINDING PERIPLASMIC PROTEIN DDPA-RELATED"/>
    <property type="match status" value="1"/>
</dbReference>
<dbReference type="GO" id="GO:0042597">
    <property type="term" value="C:periplasmic space"/>
    <property type="evidence" value="ECO:0007669"/>
    <property type="project" value="UniProtKB-ARBA"/>
</dbReference>
<dbReference type="EMBL" id="JAFGIX010000089">
    <property type="protein sequence ID" value="MBN1574803.1"/>
    <property type="molecule type" value="Genomic_DNA"/>
</dbReference>
<protein>
    <submittedName>
        <fullName evidence="5">LysM peptidoglycan-binding domain-containing protein</fullName>
    </submittedName>
</protein>
<dbReference type="PROSITE" id="PS51257">
    <property type="entry name" value="PROKAR_LIPOPROTEIN"/>
    <property type="match status" value="1"/>
</dbReference>
<dbReference type="FunFam" id="3.90.76.10:FF:000004">
    <property type="entry name" value="Peptide ABC transporter substrate-binding protein"/>
    <property type="match status" value="1"/>
</dbReference>
<evidence type="ECO:0000313" key="5">
    <source>
        <dbReference type="EMBL" id="MBN1574803.1"/>
    </source>
</evidence>
<dbReference type="SUPFAM" id="SSF54106">
    <property type="entry name" value="LysM domain"/>
    <property type="match status" value="1"/>
</dbReference>